<evidence type="ECO:0000313" key="2">
    <source>
        <dbReference type="EMBL" id="CAB9513822.1"/>
    </source>
</evidence>
<proteinExistence type="predicted"/>
<feature type="region of interest" description="Disordered" evidence="1">
    <location>
        <begin position="1"/>
        <end position="29"/>
    </location>
</feature>
<dbReference type="AlphaFoldDB" id="A0A9N8HIC2"/>
<evidence type="ECO:0000313" key="3">
    <source>
        <dbReference type="Proteomes" id="UP001153069"/>
    </source>
</evidence>
<organism evidence="2 3">
    <name type="scientific">Seminavis robusta</name>
    <dbReference type="NCBI Taxonomy" id="568900"/>
    <lineage>
        <taxon>Eukaryota</taxon>
        <taxon>Sar</taxon>
        <taxon>Stramenopiles</taxon>
        <taxon>Ochrophyta</taxon>
        <taxon>Bacillariophyta</taxon>
        <taxon>Bacillariophyceae</taxon>
        <taxon>Bacillariophycidae</taxon>
        <taxon>Naviculales</taxon>
        <taxon>Naviculaceae</taxon>
        <taxon>Seminavis</taxon>
    </lineage>
</organism>
<evidence type="ECO:0000256" key="1">
    <source>
        <dbReference type="SAM" id="MobiDB-lite"/>
    </source>
</evidence>
<reference evidence="2" key="1">
    <citation type="submission" date="2020-06" db="EMBL/GenBank/DDBJ databases">
        <authorList>
            <consortium name="Plant Systems Biology data submission"/>
        </authorList>
    </citation>
    <scope>NUCLEOTIDE SEQUENCE</scope>
    <source>
        <strain evidence="2">D6</strain>
    </source>
</reference>
<gene>
    <name evidence="2" type="ORF">SEMRO_616_G175900.1</name>
</gene>
<dbReference type="Proteomes" id="UP001153069">
    <property type="component" value="Unassembled WGS sequence"/>
</dbReference>
<protein>
    <submittedName>
        <fullName evidence="2">Uncharacterized protein</fullName>
    </submittedName>
</protein>
<feature type="region of interest" description="Disordered" evidence="1">
    <location>
        <begin position="135"/>
        <end position="154"/>
    </location>
</feature>
<comment type="caution">
    <text evidence="2">The sequence shown here is derived from an EMBL/GenBank/DDBJ whole genome shotgun (WGS) entry which is preliminary data.</text>
</comment>
<accession>A0A9N8HIC2</accession>
<dbReference type="OrthoDB" id="1911461at2759"/>
<name>A0A9N8HIC2_9STRA</name>
<keyword evidence="3" id="KW-1185">Reference proteome</keyword>
<feature type="compositionally biased region" description="Basic and acidic residues" evidence="1">
    <location>
        <begin position="139"/>
        <end position="154"/>
    </location>
</feature>
<dbReference type="EMBL" id="CAICTM010000615">
    <property type="protein sequence ID" value="CAB9513822.1"/>
    <property type="molecule type" value="Genomic_DNA"/>
</dbReference>
<sequence length="154" mass="17184">MGSLSKLPPEVARELRRHVSPRPLKQMAQKQKLALQKEQEQQRKGSGWVLAGCVVFTGAAFSIPFAAQQWIGNLNARDEPLTHAQVRRGAFMNSGSVDAGKDPQWDFRKGQYKKDDNYWAIFDNNAAAQTFGAIVSATGKDEQDKSKEEPPKKQ</sequence>